<organism evidence="4 5">
    <name type="scientific">Thermomonas aquatica</name>
    <dbReference type="NCBI Taxonomy" id="2202149"/>
    <lineage>
        <taxon>Bacteria</taxon>
        <taxon>Pseudomonadati</taxon>
        <taxon>Pseudomonadota</taxon>
        <taxon>Gammaproteobacteria</taxon>
        <taxon>Lysobacterales</taxon>
        <taxon>Lysobacteraceae</taxon>
        <taxon>Thermomonas</taxon>
    </lineage>
</organism>
<dbReference type="KEGG" id="thes:FHQ07_06280"/>
<feature type="domain" description="Sulfotransferase" evidence="3">
    <location>
        <begin position="11"/>
        <end position="214"/>
    </location>
</feature>
<dbReference type="InterPro" id="IPR000863">
    <property type="entry name" value="Sulfotransferase_dom"/>
</dbReference>
<protein>
    <submittedName>
        <fullName evidence="4">Sulfotransferase domain-containing protein</fullName>
    </submittedName>
</protein>
<dbReference type="PANTHER" id="PTHR10605">
    <property type="entry name" value="HEPARAN SULFATE SULFOTRANSFERASE"/>
    <property type="match status" value="1"/>
</dbReference>
<sequence length="258" mass="29938">MTTAAEPLVRFLVGGVQKAGTSALAQYLGLHPRLRLPTGKEAHVFDAPDFDERWTPAQLDQRYAGHFDGHDDAGALHGDATPFYLVHPRVVARIARYNPAMRWIVLLRDPVERALSQFHMERQRGKEHWPLWPALLLERWRLRGHAEDFSRESPLRRHGYRLRGDYARQLDALHAHFPREQVLLLSNRELRDDPTGTLRKACAFLRIEPVDGELRAQTVFAGDYSPIPRDGPSARLLRWLMRNELRDMRERYGIRYDA</sequence>
<dbReference type="InterPro" id="IPR027417">
    <property type="entry name" value="P-loop_NTPase"/>
</dbReference>
<gene>
    <name evidence="4" type="ORF">FHQ07_06280</name>
</gene>
<keyword evidence="5" id="KW-1185">Reference proteome</keyword>
<dbReference type="EMBL" id="CP040871">
    <property type="protein sequence ID" value="QDA56951.1"/>
    <property type="molecule type" value="Genomic_DNA"/>
</dbReference>
<evidence type="ECO:0000256" key="2">
    <source>
        <dbReference type="ARBA" id="ARBA00023180"/>
    </source>
</evidence>
<dbReference type="SUPFAM" id="SSF52540">
    <property type="entry name" value="P-loop containing nucleoside triphosphate hydrolases"/>
    <property type="match status" value="1"/>
</dbReference>
<proteinExistence type="predicted"/>
<keyword evidence="2" id="KW-0325">Glycoprotein</keyword>
<dbReference type="GO" id="GO:0008146">
    <property type="term" value="F:sulfotransferase activity"/>
    <property type="evidence" value="ECO:0007669"/>
    <property type="project" value="InterPro"/>
</dbReference>
<reference evidence="4 5" key="1">
    <citation type="submission" date="2019-06" db="EMBL/GenBank/DDBJ databases">
        <title>Thermomonas aquatica sp. nov., isolated from an industrial wastewater treatment plant.</title>
        <authorList>
            <person name="Jeon J.H."/>
            <person name="Park D.-S."/>
        </authorList>
    </citation>
    <scope>NUCLEOTIDE SEQUENCE [LARGE SCALE GENOMIC DNA]</scope>
    <source>
        <strain evidence="4 5">SY21</strain>
    </source>
</reference>
<dbReference type="AlphaFoldDB" id="A0A5B7ZP14"/>
<evidence type="ECO:0000313" key="5">
    <source>
        <dbReference type="Proteomes" id="UP000308149"/>
    </source>
</evidence>
<dbReference type="PANTHER" id="PTHR10605:SF56">
    <property type="entry name" value="BIFUNCTIONAL HEPARAN SULFATE N-DEACETYLASE_N-SULFOTRANSFERASE"/>
    <property type="match status" value="1"/>
</dbReference>
<dbReference type="OrthoDB" id="9075305at2"/>
<dbReference type="Gene3D" id="3.40.50.300">
    <property type="entry name" value="P-loop containing nucleotide triphosphate hydrolases"/>
    <property type="match status" value="1"/>
</dbReference>
<dbReference type="Proteomes" id="UP000308149">
    <property type="component" value="Chromosome"/>
</dbReference>
<evidence type="ECO:0000256" key="1">
    <source>
        <dbReference type="ARBA" id="ARBA00022679"/>
    </source>
</evidence>
<dbReference type="InterPro" id="IPR037359">
    <property type="entry name" value="NST/OST"/>
</dbReference>
<dbReference type="RefSeq" id="WP_139716003.1">
    <property type="nucleotide sequence ID" value="NZ_CP040871.1"/>
</dbReference>
<name>A0A5B7ZP14_9GAMM</name>
<dbReference type="Pfam" id="PF00685">
    <property type="entry name" value="Sulfotransfer_1"/>
    <property type="match status" value="1"/>
</dbReference>
<evidence type="ECO:0000313" key="4">
    <source>
        <dbReference type="EMBL" id="QDA56951.1"/>
    </source>
</evidence>
<keyword evidence="1 4" id="KW-0808">Transferase</keyword>
<evidence type="ECO:0000259" key="3">
    <source>
        <dbReference type="Pfam" id="PF00685"/>
    </source>
</evidence>
<accession>A0A5B7ZP14</accession>